<organism evidence="4 5">
    <name type="scientific">Cinchona calisaya</name>
    <dbReference type="NCBI Taxonomy" id="153742"/>
    <lineage>
        <taxon>Eukaryota</taxon>
        <taxon>Viridiplantae</taxon>
        <taxon>Streptophyta</taxon>
        <taxon>Embryophyta</taxon>
        <taxon>Tracheophyta</taxon>
        <taxon>Spermatophyta</taxon>
        <taxon>Magnoliopsida</taxon>
        <taxon>eudicotyledons</taxon>
        <taxon>Gunneridae</taxon>
        <taxon>Pentapetalae</taxon>
        <taxon>asterids</taxon>
        <taxon>lamiids</taxon>
        <taxon>Gentianales</taxon>
        <taxon>Rubiaceae</taxon>
        <taxon>Cinchonoideae</taxon>
        <taxon>Cinchoneae</taxon>
        <taxon>Cinchona</taxon>
    </lineage>
</organism>
<evidence type="ECO:0008006" key="6">
    <source>
        <dbReference type="Google" id="ProtNLM"/>
    </source>
</evidence>
<dbReference type="SMART" id="SM00219">
    <property type="entry name" value="TyrKc"/>
    <property type="match status" value="1"/>
</dbReference>
<evidence type="ECO:0000256" key="1">
    <source>
        <dbReference type="ARBA" id="ARBA00004479"/>
    </source>
</evidence>
<feature type="domain" description="Cyclic nucleotide-binding" evidence="3">
    <location>
        <begin position="82"/>
        <end position="118"/>
    </location>
</feature>
<reference evidence="4 5" key="1">
    <citation type="submission" date="2024-11" db="EMBL/GenBank/DDBJ databases">
        <title>A near-complete genome assembly of Cinchona calisaya.</title>
        <authorList>
            <person name="Lian D.C."/>
            <person name="Zhao X.W."/>
            <person name="Wei L."/>
        </authorList>
    </citation>
    <scope>NUCLEOTIDE SEQUENCE [LARGE SCALE GENOMIC DNA]</scope>
    <source>
        <tissue evidence="4">Nenye</tissue>
    </source>
</reference>
<comment type="subcellular location">
    <subcellularLocation>
        <location evidence="1">Membrane</location>
        <topology evidence="1">Single-pass type I membrane protein</topology>
    </subcellularLocation>
</comment>
<sequence length="280" mass="31625">MTRIYDNWERLVRATLRREQFRLSSMRTPSDLSLASSSSSSFSFSAFPSRVPSFIFSGLLPGVSFTYHQILQVTNGLSQSNLIKHGQSGDLFYGVLEGGIEVVVKKIDLSSIQRESYYLISELEILHKVSHSRSVVPLVGHCLENMNEKFLVYKYMPKKDLSTYLYRKIAPDDVNDRLHIPSLDWDVRLKIAVGAAEGLYYLHHECIPPIVHRDIQASSILLDDNFEVRLGSLSEVCTAVEHDDRENKIARFFHLPKGSGRVTSGFASADHKQASFGCCH</sequence>
<dbReference type="InterPro" id="IPR000719">
    <property type="entry name" value="Prot_kinase_dom"/>
</dbReference>
<dbReference type="PANTHER" id="PTHR48006:SF50">
    <property type="entry name" value="OS03G0724300 PROTEIN"/>
    <property type="match status" value="1"/>
</dbReference>
<protein>
    <recommendedName>
        <fullName evidence="6">LRR receptor-like serine/threonine-protein kinase At2g16250</fullName>
    </recommendedName>
</protein>
<dbReference type="InterPro" id="IPR011009">
    <property type="entry name" value="Kinase-like_dom_sf"/>
</dbReference>
<dbReference type="Gene3D" id="1.10.510.10">
    <property type="entry name" value="Transferase(Phosphotransferase) domain 1"/>
    <property type="match status" value="1"/>
</dbReference>
<accession>A0ABD3B7B6</accession>
<dbReference type="Pfam" id="PF07714">
    <property type="entry name" value="PK_Tyr_Ser-Thr"/>
    <property type="match status" value="1"/>
</dbReference>
<dbReference type="Gene3D" id="3.30.200.20">
    <property type="entry name" value="Phosphorylase Kinase, domain 1"/>
    <property type="match status" value="1"/>
</dbReference>
<gene>
    <name evidence="4" type="ORF">ACH5RR_002335</name>
</gene>
<evidence type="ECO:0000259" key="3">
    <source>
        <dbReference type="PROSITE" id="PS50042"/>
    </source>
</evidence>
<feature type="domain" description="Protein kinase" evidence="2">
    <location>
        <begin position="77"/>
        <end position="280"/>
    </location>
</feature>
<name>A0ABD3B7B6_9GENT</name>
<evidence type="ECO:0000313" key="5">
    <source>
        <dbReference type="Proteomes" id="UP001630127"/>
    </source>
</evidence>
<evidence type="ECO:0000259" key="2">
    <source>
        <dbReference type="PROSITE" id="PS50011"/>
    </source>
</evidence>
<dbReference type="PROSITE" id="PS50042">
    <property type="entry name" value="CNMP_BINDING_3"/>
    <property type="match status" value="1"/>
</dbReference>
<dbReference type="SUPFAM" id="SSF56112">
    <property type="entry name" value="Protein kinase-like (PK-like)"/>
    <property type="match status" value="1"/>
</dbReference>
<dbReference type="FunFam" id="3.30.200.20:FF:000433">
    <property type="entry name" value="Predicted protein"/>
    <property type="match status" value="1"/>
</dbReference>
<dbReference type="AlphaFoldDB" id="A0ABD3B7B6"/>
<dbReference type="EMBL" id="JBJUIK010000001">
    <property type="protein sequence ID" value="KAL3538969.1"/>
    <property type="molecule type" value="Genomic_DNA"/>
</dbReference>
<evidence type="ECO:0000313" key="4">
    <source>
        <dbReference type="EMBL" id="KAL3538969.1"/>
    </source>
</evidence>
<dbReference type="PANTHER" id="PTHR48006">
    <property type="entry name" value="LEUCINE-RICH REPEAT-CONTAINING PROTEIN DDB_G0281931-RELATED"/>
    <property type="match status" value="1"/>
</dbReference>
<keyword evidence="5" id="KW-1185">Reference proteome</keyword>
<proteinExistence type="predicted"/>
<dbReference type="InterPro" id="IPR051824">
    <property type="entry name" value="LRR_Rcpt-Like_S/T_Kinase"/>
</dbReference>
<comment type="caution">
    <text evidence="4">The sequence shown here is derived from an EMBL/GenBank/DDBJ whole genome shotgun (WGS) entry which is preliminary data.</text>
</comment>
<dbReference type="InterPro" id="IPR000595">
    <property type="entry name" value="cNMP-bd_dom"/>
</dbReference>
<dbReference type="GO" id="GO:0016020">
    <property type="term" value="C:membrane"/>
    <property type="evidence" value="ECO:0007669"/>
    <property type="project" value="UniProtKB-SubCell"/>
</dbReference>
<dbReference type="Proteomes" id="UP001630127">
    <property type="component" value="Unassembled WGS sequence"/>
</dbReference>
<dbReference type="PROSITE" id="PS50011">
    <property type="entry name" value="PROTEIN_KINASE_DOM"/>
    <property type="match status" value="1"/>
</dbReference>
<dbReference type="InterPro" id="IPR001245">
    <property type="entry name" value="Ser-Thr/Tyr_kinase_cat_dom"/>
</dbReference>
<dbReference type="InterPro" id="IPR020635">
    <property type="entry name" value="Tyr_kinase_cat_dom"/>
</dbReference>